<feature type="compositionally biased region" description="Low complexity" evidence="1">
    <location>
        <begin position="154"/>
        <end position="167"/>
    </location>
</feature>
<name>A0A100Y162_9ACTN</name>
<gene>
    <name evidence="2" type="ORF">ATE80_27120</name>
</gene>
<feature type="region of interest" description="Disordered" evidence="1">
    <location>
        <begin position="94"/>
        <end position="167"/>
    </location>
</feature>
<evidence type="ECO:0000256" key="1">
    <source>
        <dbReference type="SAM" id="MobiDB-lite"/>
    </source>
</evidence>
<feature type="region of interest" description="Disordered" evidence="1">
    <location>
        <begin position="1"/>
        <end position="20"/>
    </location>
</feature>
<accession>A0A100Y162</accession>
<dbReference type="AlphaFoldDB" id="A0A100Y162"/>
<evidence type="ECO:0000313" key="2">
    <source>
        <dbReference type="EMBL" id="KUH35791.1"/>
    </source>
</evidence>
<evidence type="ECO:0000313" key="3">
    <source>
        <dbReference type="Proteomes" id="UP000054011"/>
    </source>
</evidence>
<proteinExistence type="predicted"/>
<feature type="compositionally biased region" description="Basic residues" evidence="1">
    <location>
        <begin position="94"/>
        <end position="106"/>
    </location>
</feature>
<dbReference type="Proteomes" id="UP000054011">
    <property type="component" value="Unassembled WGS sequence"/>
</dbReference>
<protein>
    <submittedName>
        <fullName evidence="2">Uncharacterized protein</fullName>
    </submittedName>
</protein>
<reference evidence="2 3" key="1">
    <citation type="submission" date="2015-11" db="EMBL/GenBank/DDBJ databases">
        <title>Genome-wide analysis reveals the secondary metabolome in Streptomyces kanasensis ZX01.</title>
        <authorList>
            <person name="Zhang G."/>
            <person name="Han L."/>
            <person name="Feng J."/>
            <person name="Zhang X."/>
        </authorList>
    </citation>
    <scope>NUCLEOTIDE SEQUENCE [LARGE SCALE GENOMIC DNA]</scope>
    <source>
        <strain evidence="2 3">ZX01</strain>
    </source>
</reference>
<organism evidence="2 3">
    <name type="scientific">Streptomyces kanasensis</name>
    <dbReference type="NCBI Taxonomy" id="936756"/>
    <lineage>
        <taxon>Bacteria</taxon>
        <taxon>Bacillati</taxon>
        <taxon>Actinomycetota</taxon>
        <taxon>Actinomycetes</taxon>
        <taxon>Kitasatosporales</taxon>
        <taxon>Streptomycetaceae</taxon>
        <taxon>Streptomyces</taxon>
    </lineage>
</organism>
<sequence length="167" mass="17373">MSPSRCRTGDSAELAPAQVDLGDAEVDGTLASMDTMTAVPPSRRRVAVLPPGCRPAAGVRWRPAAALPSAVGVAPRRRLSSSVFAAELLRPAPRRPCLKPLGHHRAVLSQSSRRPQPPSGRPSATGCLTAGVARPTAAPLPGRAPPFRRPLQLRGAAAPRPRSRAAG</sequence>
<dbReference type="EMBL" id="LNSV01000111">
    <property type="protein sequence ID" value="KUH35791.1"/>
    <property type="molecule type" value="Genomic_DNA"/>
</dbReference>
<keyword evidence="3" id="KW-1185">Reference proteome</keyword>
<comment type="caution">
    <text evidence="2">The sequence shown here is derived from an EMBL/GenBank/DDBJ whole genome shotgun (WGS) entry which is preliminary data.</text>
</comment>